<comment type="caution">
    <text evidence="1">The sequence shown here is derived from an EMBL/GenBank/DDBJ whole genome shotgun (WGS) entry which is preliminary data.</text>
</comment>
<gene>
    <name evidence="1" type="ORF">KDL01_27495</name>
</gene>
<dbReference type="InterPro" id="IPR009412">
    <property type="entry name" value="DUF1062"/>
</dbReference>
<dbReference type="EMBL" id="JAGSOG010000177">
    <property type="protein sequence ID" value="MBR7837052.1"/>
    <property type="molecule type" value="Genomic_DNA"/>
</dbReference>
<evidence type="ECO:0000313" key="1">
    <source>
        <dbReference type="EMBL" id="MBR7837052.1"/>
    </source>
</evidence>
<keyword evidence="2" id="KW-1185">Reference proteome</keyword>
<organism evidence="1 2">
    <name type="scientific">Actinospica durhamensis</name>
    <dbReference type="NCBI Taxonomy" id="1508375"/>
    <lineage>
        <taxon>Bacteria</taxon>
        <taxon>Bacillati</taxon>
        <taxon>Actinomycetota</taxon>
        <taxon>Actinomycetes</taxon>
        <taxon>Catenulisporales</taxon>
        <taxon>Actinospicaceae</taxon>
        <taxon>Actinospica</taxon>
    </lineage>
</organism>
<protein>
    <submittedName>
        <fullName evidence="1">DUF1062 domain-containing protein</fullName>
    </submittedName>
</protein>
<dbReference type="Pfam" id="PF06353">
    <property type="entry name" value="DUF1062"/>
    <property type="match status" value="1"/>
</dbReference>
<dbReference type="Proteomes" id="UP000675781">
    <property type="component" value="Unassembled WGS sequence"/>
</dbReference>
<name>A0A941EVB3_9ACTN</name>
<proteinExistence type="predicted"/>
<evidence type="ECO:0000313" key="2">
    <source>
        <dbReference type="Proteomes" id="UP000675781"/>
    </source>
</evidence>
<dbReference type="RefSeq" id="WP_212531522.1">
    <property type="nucleotide sequence ID" value="NZ_JAGSOG010000177.1"/>
</dbReference>
<sequence length="220" mass="24254">MTPDPADSRLTEIHSSMNQQIARKSLWTVRGLGLPAVVRACPDCSCTRHLASGKFRVNANGKLLDVWLLVLCAGCGRTSKVPVHERVHVRDFDDARRAAFEDNDAALVREAVCSAALAERRRYGLDWTGTWALDTDMPFASLDRDLRTDPAAANTEILVGFELPVPVRLERLLMEGLRLSRGRVRALIDEGVIRLPAGLRVSGKVSADFGFRVVFSSELS</sequence>
<accession>A0A941EVB3</accession>
<dbReference type="AlphaFoldDB" id="A0A941EVB3"/>
<reference evidence="1" key="1">
    <citation type="submission" date="2021-04" db="EMBL/GenBank/DDBJ databases">
        <title>Genome based classification of Actinospica acidithermotolerans sp. nov., an actinobacterium isolated from an Indonesian hot spring.</title>
        <authorList>
            <person name="Kusuma A.B."/>
            <person name="Putra K.E."/>
            <person name="Nafisah S."/>
            <person name="Loh J."/>
            <person name="Nouioui I."/>
            <person name="Goodfellow M."/>
        </authorList>
    </citation>
    <scope>NUCLEOTIDE SEQUENCE</scope>
    <source>
        <strain evidence="1">CSCA 57</strain>
    </source>
</reference>